<dbReference type="Gene3D" id="3.90.226.10">
    <property type="entry name" value="2-enoyl-CoA Hydratase, Chain A, domain 1"/>
    <property type="match status" value="1"/>
</dbReference>
<feature type="chain" id="PRO_5013002115" description="ATP-dependent Clp protease proteolytic subunit" evidence="8">
    <location>
        <begin position="26"/>
        <end position="691"/>
    </location>
</feature>
<sequence>MSKPSQKWYSIRARAVSAAAAAALAAGGTAATSAEIFIYGDIGESWWGESVTAADFVKEVAALNVDELTVRINSFGGSVSDGIAIYNALKRHRAAVTVSIDGTAMSIASLIAMAGDTVEMAENAILMIHAPWVYASGNAVALREVADYLDTWSQAMSNSYAAKTGRAADDMLALLTDGVDHYYTAEQALAEKFIDSVTTAMPIAASHDLSRFRAIPAAAAAFNLKEKHMPHPNPAAAAPAPAAPADPAAQAAQAEAVARGVQAEAQRRTDIRAAFASFAAREGVADLMAACEGDTQCSVQSAREKLLAHLGKEGTPVAGNIVTVEDEQDKFRAAATEAILARAAARDDKGSPVRANAANPLRGYKLLDLARACLVRAGVKVDGMGQMEIVAAAFTQSTSDFPILLENTMHKTLQQAYALAPDTWSRFCAIGSVSDFRAHPRYRVGSLGNLDVINELGEFKNKTIPDGEKATITAGTRGNIINLSRQMIINDDLGAFVGVASMLGRAAKRTIEAAVYARLAENSGAGPTLDDGLALFHANHKNIAAAAAAPAVASFDAGRVQMAQQKDVSGNDYLDLRPAIWLGPIGIGGTARVTNDAQYDPDTANKLQKPNLVRGLVRDIIDTPRLSGTAWYFFADPAEAPAMEVAFLDGAQDPYLELQNGFDVDGARYKVRIDFGVAGIDYRGAHMNAGA</sequence>
<dbReference type="Pfam" id="PF25209">
    <property type="entry name" value="Phage_capsid_4"/>
    <property type="match status" value="1"/>
</dbReference>
<feature type="region of interest" description="Disordered" evidence="7">
    <location>
        <begin position="229"/>
        <end position="248"/>
    </location>
</feature>
<keyword evidence="4" id="KW-0378">Hydrolase</keyword>
<dbReference type="Proteomes" id="UP000189627">
    <property type="component" value="Chromosome 1"/>
</dbReference>
<keyword evidence="3 9" id="KW-0645">Protease</keyword>
<dbReference type="GO" id="GO:0004252">
    <property type="term" value="F:serine-type endopeptidase activity"/>
    <property type="evidence" value="ECO:0007669"/>
    <property type="project" value="InterPro"/>
</dbReference>
<keyword evidence="5" id="KW-0720">Serine protease</keyword>
<keyword evidence="8" id="KW-0732">Signal</keyword>
<dbReference type="PRINTS" id="PR00127">
    <property type="entry name" value="CLPPROTEASEP"/>
</dbReference>
<organism evidence="9 10">
    <name type="scientific">Cupriavidus necator</name>
    <name type="common">Alcaligenes eutrophus</name>
    <name type="synonym">Ralstonia eutropha</name>
    <dbReference type="NCBI Taxonomy" id="106590"/>
    <lineage>
        <taxon>Bacteria</taxon>
        <taxon>Pseudomonadati</taxon>
        <taxon>Pseudomonadota</taxon>
        <taxon>Betaproteobacteria</taxon>
        <taxon>Burkholderiales</taxon>
        <taxon>Burkholderiaceae</taxon>
        <taxon>Cupriavidus</taxon>
    </lineage>
</organism>
<dbReference type="InterPro" id="IPR001907">
    <property type="entry name" value="ClpP"/>
</dbReference>
<dbReference type="GO" id="GO:0006515">
    <property type="term" value="P:protein quality control for misfolded or incompletely synthesized proteins"/>
    <property type="evidence" value="ECO:0007669"/>
    <property type="project" value="TreeGrafter"/>
</dbReference>
<dbReference type="GO" id="GO:0009368">
    <property type="term" value="C:endopeptidase Clp complex"/>
    <property type="evidence" value="ECO:0007669"/>
    <property type="project" value="TreeGrafter"/>
</dbReference>
<dbReference type="NCBIfam" id="NF045540">
    <property type="entry name" value="scaf_prot_MCP1"/>
    <property type="match status" value="1"/>
</dbReference>
<dbReference type="AlphaFoldDB" id="A0A1U9UQ43"/>
<evidence type="ECO:0000313" key="9">
    <source>
        <dbReference type="EMBL" id="AQV94758.1"/>
    </source>
</evidence>
<dbReference type="GO" id="GO:0004176">
    <property type="term" value="F:ATP-dependent peptidase activity"/>
    <property type="evidence" value="ECO:0007669"/>
    <property type="project" value="InterPro"/>
</dbReference>
<evidence type="ECO:0000256" key="7">
    <source>
        <dbReference type="SAM" id="MobiDB-lite"/>
    </source>
</evidence>
<dbReference type="PANTHER" id="PTHR10381">
    <property type="entry name" value="ATP-DEPENDENT CLP PROTEASE PROTEOLYTIC SUBUNIT"/>
    <property type="match status" value="1"/>
</dbReference>
<dbReference type="RefSeq" id="WP_078198580.1">
    <property type="nucleotide sequence ID" value="NZ_CP017757.2"/>
</dbReference>
<comment type="similarity">
    <text evidence="1 6">Belongs to the peptidase S14 family.</text>
</comment>
<feature type="signal peptide" evidence="8">
    <location>
        <begin position="1"/>
        <end position="25"/>
    </location>
</feature>
<gene>
    <name evidence="9" type="ORF">BJN34_12795</name>
</gene>
<evidence type="ECO:0000256" key="8">
    <source>
        <dbReference type="SAM" id="SignalP"/>
    </source>
</evidence>
<evidence type="ECO:0000256" key="5">
    <source>
        <dbReference type="ARBA" id="ARBA00022825"/>
    </source>
</evidence>
<evidence type="ECO:0000256" key="2">
    <source>
        <dbReference type="ARBA" id="ARBA00022490"/>
    </source>
</evidence>
<dbReference type="KEGG" id="cuh:BJN34_12795"/>
<dbReference type="NCBIfam" id="NF045542">
    <property type="entry name" value="Clp_rel_HeadMat"/>
    <property type="match status" value="1"/>
</dbReference>
<dbReference type="OrthoDB" id="9806592at2"/>
<protein>
    <recommendedName>
        <fullName evidence="6">ATP-dependent Clp protease proteolytic subunit</fullName>
    </recommendedName>
</protein>
<evidence type="ECO:0000256" key="1">
    <source>
        <dbReference type="ARBA" id="ARBA00007039"/>
    </source>
</evidence>
<dbReference type="EMBL" id="CP017757">
    <property type="protein sequence ID" value="AQV94758.1"/>
    <property type="molecule type" value="Genomic_DNA"/>
</dbReference>
<proteinExistence type="inferred from homology"/>
<dbReference type="Pfam" id="PF00574">
    <property type="entry name" value="CLP_protease"/>
    <property type="match status" value="1"/>
</dbReference>
<evidence type="ECO:0000256" key="6">
    <source>
        <dbReference type="RuleBase" id="RU003567"/>
    </source>
</evidence>
<dbReference type="CDD" id="cd07016">
    <property type="entry name" value="S14_ClpP_1"/>
    <property type="match status" value="1"/>
</dbReference>
<name>A0A1U9UQ43_CUPNE</name>
<accession>A0A1U9UQ43</accession>
<dbReference type="PANTHER" id="PTHR10381:SF70">
    <property type="entry name" value="ATP-DEPENDENT CLP PROTEASE PROTEOLYTIC SUBUNIT"/>
    <property type="match status" value="1"/>
</dbReference>
<reference evidence="10" key="1">
    <citation type="submission" date="2017-02" db="EMBL/GenBank/DDBJ databases">
        <title>Complete genome sequence of Cupriavidus necator strain NH9, a 3-chlorobenzoate degrader.</title>
        <authorList>
            <person name="Moriuchi R."/>
            <person name="Dohra H."/>
            <person name="Ogawa N."/>
        </authorList>
    </citation>
    <scope>NUCLEOTIDE SEQUENCE [LARGE SCALE GENOMIC DNA]</scope>
    <source>
        <strain evidence="10">NH9</strain>
    </source>
</reference>
<dbReference type="InterPro" id="IPR029045">
    <property type="entry name" value="ClpP/crotonase-like_dom_sf"/>
</dbReference>
<keyword evidence="2" id="KW-0963">Cytoplasm</keyword>
<dbReference type="GO" id="GO:0051117">
    <property type="term" value="F:ATPase binding"/>
    <property type="evidence" value="ECO:0007669"/>
    <property type="project" value="TreeGrafter"/>
</dbReference>
<evidence type="ECO:0000313" key="10">
    <source>
        <dbReference type="Proteomes" id="UP000189627"/>
    </source>
</evidence>
<dbReference type="InterPro" id="IPR023562">
    <property type="entry name" value="ClpP/TepA"/>
</dbReference>
<evidence type="ECO:0000256" key="4">
    <source>
        <dbReference type="ARBA" id="ARBA00022801"/>
    </source>
</evidence>
<dbReference type="SUPFAM" id="SSF52096">
    <property type="entry name" value="ClpP/crotonase"/>
    <property type="match status" value="1"/>
</dbReference>
<evidence type="ECO:0000256" key="3">
    <source>
        <dbReference type="ARBA" id="ARBA00022670"/>
    </source>
</evidence>
<feature type="compositionally biased region" description="Low complexity" evidence="7">
    <location>
        <begin position="234"/>
        <end position="248"/>
    </location>
</feature>